<proteinExistence type="predicted"/>
<feature type="transmembrane region" description="Helical" evidence="1">
    <location>
        <begin position="77"/>
        <end position="100"/>
    </location>
</feature>
<dbReference type="RefSeq" id="WP_211355965.1">
    <property type="nucleotide sequence ID" value="NZ_BAAAPR010000004.1"/>
</dbReference>
<dbReference type="AlphaFoldDB" id="A0A542DZZ4"/>
<organism evidence="2 3">
    <name type="scientific">Lapillicoccus jejuensis</name>
    <dbReference type="NCBI Taxonomy" id="402171"/>
    <lineage>
        <taxon>Bacteria</taxon>
        <taxon>Bacillati</taxon>
        <taxon>Actinomycetota</taxon>
        <taxon>Actinomycetes</taxon>
        <taxon>Micrococcales</taxon>
        <taxon>Intrasporangiaceae</taxon>
        <taxon>Lapillicoccus</taxon>
    </lineage>
</organism>
<reference evidence="2 3" key="1">
    <citation type="submission" date="2019-06" db="EMBL/GenBank/DDBJ databases">
        <title>Sequencing the genomes of 1000 actinobacteria strains.</title>
        <authorList>
            <person name="Klenk H.-P."/>
        </authorList>
    </citation>
    <scope>NUCLEOTIDE SEQUENCE [LARGE SCALE GENOMIC DNA]</scope>
    <source>
        <strain evidence="2 3">DSM 18607</strain>
    </source>
</reference>
<feature type="transmembrane region" description="Helical" evidence="1">
    <location>
        <begin position="120"/>
        <end position="138"/>
    </location>
</feature>
<evidence type="ECO:0000256" key="1">
    <source>
        <dbReference type="SAM" id="Phobius"/>
    </source>
</evidence>
<protein>
    <recommendedName>
        <fullName evidence="4">DUF1772 domain-containing protein</fullName>
    </recommendedName>
</protein>
<dbReference type="EMBL" id="VFMN01000001">
    <property type="protein sequence ID" value="TQJ08504.1"/>
    <property type="molecule type" value="Genomic_DNA"/>
</dbReference>
<evidence type="ECO:0008006" key="4">
    <source>
        <dbReference type="Google" id="ProtNLM"/>
    </source>
</evidence>
<gene>
    <name evidence="2" type="ORF">FB458_1594</name>
</gene>
<keyword evidence="1" id="KW-1133">Transmembrane helix</keyword>
<evidence type="ECO:0000313" key="2">
    <source>
        <dbReference type="EMBL" id="TQJ08504.1"/>
    </source>
</evidence>
<keyword evidence="1" id="KW-0812">Transmembrane</keyword>
<keyword evidence="3" id="KW-1185">Reference proteome</keyword>
<feature type="transmembrane region" description="Helical" evidence="1">
    <location>
        <begin position="50"/>
        <end position="70"/>
    </location>
</feature>
<name>A0A542DZZ4_9MICO</name>
<accession>A0A542DZZ4</accession>
<sequence length="139" mass="13969">MSHPTLAALVLAATALHAGFQVTVTALVYPALLADGRDWTARHARHSRRITPLVGATYVVLLAVGVPALLTSLGWGVAVAAVGAVVSLATTAVVAAPLHGRLGRGWDPALAHRLLVADRVRAVGAVVALAGGVLAVATG</sequence>
<dbReference type="Proteomes" id="UP000317893">
    <property type="component" value="Unassembled WGS sequence"/>
</dbReference>
<comment type="caution">
    <text evidence="2">The sequence shown here is derived from an EMBL/GenBank/DDBJ whole genome shotgun (WGS) entry which is preliminary data.</text>
</comment>
<keyword evidence="1" id="KW-0472">Membrane</keyword>
<evidence type="ECO:0000313" key="3">
    <source>
        <dbReference type="Proteomes" id="UP000317893"/>
    </source>
</evidence>